<comment type="caution">
    <text evidence="3">The sequence shown here is derived from an EMBL/GenBank/DDBJ whole genome shotgun (WGS) entry which is preliminary data.</text>
</comment>
<dbReference type="PANTHER" id="PTHR10696:SF54">
    <property type="entry name" value="FAMILY OXIDOREDUCTASE, PUTATIVE (AFU_ORTHOLOGUE AFUA_4G13850)-RELATED"/>
    <property type="match status" value="1"/>
</dbReference>
<evidence type="ECO:0000256" key="1">
    <source>
        <dbReference type="ARBA" id="ARBA00023002"/>
    </source>
</evidence>
<dbReference type="InterPro" id="IPR050411">
    <property type="entry name" value="AlphaKG_dependent_hydroxylases"/>
</dbReference>
<dbReference type="GO" id="GO:0016491">
    <property type="term" value="F:oxidoreductase activity"/>
    <property type="evidence" value="ECO:0007669"/>
    <property type="project" value="UniProtKB-KW"/>
</dbReference>
<gene>
    <name evidence="3" type="ORF">C8A01DRAFT_46442</name>
</gene>
<protein>
    <recommendedName>
        <fullName evidence="2">TauD/TfdA-like domain-containing protein</fullName>
    </recommendedName>
</protein>
<dbReference type="InterPro" id="IPR042098">
    <property type="entry name" value="TauD-like_sf"/>
</dbReference>
<keyword evidence="1" id="KW-0560">Oxidoreductase</keyword>
<dbReference type="Proteomes" id="UP001303115">
    <property type="component" value="Unassembled WGS sequence"/>
</dbReference>
<dbReference type="InterPro" id="IPR003819">
    <property type="entry name" value="TauD/TfdA-like"/>
</dbReference>
<evidence type="ECO:0000313" key="3">
    <source>
        <dbReference type="EMBL" id="KAK4040205.1"/>
    </source>
</evidence>
<reference evidence="4" key="1">
    <citation type="journal article" date="2023" name="Mol. Phylogenet. Evol.">
        <title>Genome-scale phylogeny and comparative genomics of the fungal order Sordariales.</title>
        <authorList>
            <person name="Hensen N."/>
            <person name="Bonometti L."/>
            <person name="Westerberg I."/>
            <person name="Brannstrom I.O."/>
            <person name="Guillou S."/>
            <person name="Cros-Aarteil S."/>
            <person name="Calhoun S."/>
            <person name="Haridas S."/>
            <person name="Kuo A."/>
            <person name="Mondo S."/>
            <person name="Pangilinan J."/>
            <person name="Riley R."/>
            <person name="LaButti K."/>
            <person name="Andreopoulos B."/>
            <person name="Lipzen A."/>
            <person name="Chen C."/>
            <person name="Yan M."/>
            <person name="Daum C."/>
            <person name="Ng V."/>
            <person name="Clum A."/>
            <person name="Steindorff A."/>
            <person name="Ohm R.A."/>
            <person name="Martin F."/>
            <person name="Silar P."/>
            <person name="Natvig D.O."/>
            <person name="Lalanne C."/>
            <person name="Gautier V."/>
            <person name="Ament-Velasquez S.L."/>
            <person name="Kruys A."/>
            <person name="Hutchinson M.I."/>
            <person name="Powell A.J."/>
            <person name="Barry K."/>
            <person name="Miller A.N."/>
            <person name="Grigoriev I.V."/>
            <person name="Debuchy R."/>
            <person name="Gladieux P."/>
            <person name="Hiltunen Thoren M."/>
            <person name="Johannesson H."/>
        </authorList>
    </citation>
    <scope>NUCLEOTIDE SEQUENCE [LARGE SCALE GENOMIC DNA]</scope>
    <source>
        <strain evidence="4">CBS 284.82</strain>
    </source>
</reference>
<evidence type="ECO:0000259" key="2">
    <source>
        <dbReference type="Pfam" id="PF02668"/>
    </source>
</evidence>
<dbReference type="AlphaFoldDB" id="A0AAN6SS18"/>
<organism evidence="3 4">
    <name type="scientific">Parachaetomium inaequale</name>
    <dbReference type="NCBI Taxonomy" id="2588326"/>
    <lineage>
        <taxon>Eukaryota</taxon>
        <taxon>Fungi</taxon>
        <taxon>Dikarya</taxon>
        <taxon>Ascomycota</taxon>
        <taxon>Pezizomycotina</taxon>
        <taxon>Sordariomycetes</taxon>
        <taxon>Sordariomycetidae</taxon>
        <taxon>Sordariales</taxon>
        <taxon>Chaetomiaceae</taxon>
        <taxon>Parachaetomium</taxon>
    </lineage>
</organism>
<dbReference type="EMBL" id="MU854382">
    <property type="protein sequence ID" value="KAK4040205.1"/>
    <property type="molecule type" value="Genomic_DNA"/>
</dbReference>
<sequence length="379" mass="41590">MDERLRAIDCHPMSWRPRDLGHTEGVVQVAEQGTAEVEQTLKDFKKRGLDADAVSCENFPLPTIQTQLSRAALDVHQGRGFTVVRGLDPRKYTAEDNVTIFLAIANYIGEQRGVQDKKGSMLTHVTDSKIWTTPPKMRHGIHTTTGLAWHCDMGTDVLALHVRSLAETGGNTITSSWAIYKELVASYPGALEALCDASWPIQVSGNPPQYIVAPLLHVSEDKILISVDPGRLGFHPATAKTGHEASVPALTPLQLDSLEILSGLASKYRYCLDLKQGDMVFINNLSLLHARDSYVDPKDGPGRHFVRLWLRNPELAWPIPQSMRAPWEAAFGPGGNGFPGLERRYPVAPAPVYKPPRYTAGSAAFVLEDSEDVNGEASI</sequence>
<dbReference type="PANTHER" id="PTHR10696">
    <property type="entry name" value="GAMMA-BUTYROBETAINE HYDROXYLASE-RELATED"/>
    <property type="match status" value="1"/>
</dbReference>
<name>A0AAN6SS18_9PEZI</name>
<feature type="domain" description="TauD/TfdA-like" evidence="2">
    <location>
        <begin position="57"/>
        <end position="309"/>
    </location>
</feature>
<keyword evidence="4" id="KW-1185">Reference proteome</keyword>
<proteinExistence type="predicted"/>
<dbReference type="Gene3D" id="3.60.130.10">
    <property type="entry name" value="Clavaminate synthase-like"/>
    <property type="match status" value="1"/>
</dbReference>
<accession>A0AAN6SS18</accession>
<evidence type="ECO:0000313" key="4">
    <source>
        <dbReference type="Proteomes" id="UP001303115"/>
    </source>
</evidence>
<dbReference type="SUPFAM" id="SSF51197">
    <property type="entry name" value="Clavaminate synthase-like"/>
    <property type="match status" value="1"/>
</dbReference>
<dbReference type="Pfam" id="PF02668">
    <property type="entry name" value="TauD"/>
    <property type="match status" value="1"/>
</dbReference>